<reference evidence="2" key="1">
    <citation type="submission" date="2015-11" db="EMBL/GenBank/DDBJ databases">
        <title>Complete genome sequence of a polyethylene-glycol degrader Sphingopyxis macrogoltabida 203N (NBRC 111659).</title>
        <authorList>
            <person name="Yoshiyuki O."/>
            <person name="Shouta N."/>
            <person name="Nagata Y."/>
            <person name="Numata M."/>
            <person name="Tsuchikane K."/>
            <person name="Hosoyama A."/>
            <person name="Yamazoe A."/>
            <person name="Tsuda M."/>
            <person name="Fujita N."/>
            <person name="Kawai F."/>
        </authorList>
    </citation>
    <scope>NUCLEOTIDE SEQUENCE [LARGE SCALE GENOMIC DNA]</scope>
    <source>
        <strain evidence="2">203N</strain>
    </source>
</reference>
<reference evidence="1 2" key="2">
    <citation type="journal article" date="2016" name="Genome Announc.">
        <title>Complete Genome Sequence of Sphingopyxis macrogoltabida Strain 203N (NBRC 111659), a Polyethylene Glycol Degrader.</title>
        <authorList>
            <person name="Ohtsubo Y."/>
            <person name="Nonoyama S."/>
            <person name="Nagata Y."/>
            <person name="Numata M."/>
            <person name="Tsuchikane K."/>
            <person name="Hosoyama A."/>
            <person name="Yamazoe A."/>
            <person name="Tsuda M."/>
            <person name="Fujita N."/>
            <person name="Kawai F."/>
        </authorList>
    </citation>
    <scope>NUCLEOTIDE SEQUENCE [LARGE SCALE GENOMIC DNA]</scope>
    <source>
        <strain evidence="1 2">203N</strain>
    </source>
</reference>
<organism evidence="1 2">
    <name type="scientific">Sphingopyxis macrogoltabida</name>
    <name type="common">Sphingomonas macrogoltabidus</name>
    <dbReference type="NCBI Taxonomy" id="33050"/>
    <lineage>
        <taxon>Bacteria</taxon>
        <taxon>Pseudomonadati</taxon>
        <taxon>Pseudomonadota</taxon>
        <taxon>Alphaproteobacteria</taxon>
        <taxon>Sphingomonadales</taxon>
        <taxon>Sphingomonadaceae</taxon>
        <taxon>Sphingopyxis</taxon>
    </lineage>
</organism>
<evidence type="ECO:0000313" key="2">
    <source>
        <dbReference type="Proteomes" id="UP000076088"/>
    </source>
</evidence>
<dbReference type="AlphaFoldDB" id="A0AAC9AX75"/>
<sequence length="102" mass="11545">MPVIEIAEWRPLRDAPRDGTDLLLVVSPRPDRGYPGYVTLGRWVQPRPENVSKAGRDLIARYGGYWANGKGIKPFPRPIIGWMPIPFFDFEEWAEARGSGHG</sequence>
<dbReference type="RefSeq" id="WP_054731601.1">
    <property type="nucleotide sequence ID" value="NZ_CP009429.1"/>
</dbReference>
<keyword evidence="2" id="KW-1185">Reference proteome</keyword>
<gene>
    <name evidence="1" type="ORF">ATM17_21435</name>
</gene>
<dbReference type="KEGG" id="smaz:LH19_20845"/>
<evidence type="ECO:0000313" key="1">
    <source>
        <dbReference type="EMBL" id="AMU91581.1"/>
    </source>
</evidence>
<protein>
    <submittedName>
        <fullName evidence="1">Uncharacterized protein</fullName>
    </submittedName>
</protein>
<dbReference type="Proteomes" id="UP000076088">
    <property type="component" value="Chromosome"/>
</dbReference>
<proteinExistence type="predicted"/>
<name>A0AAC9AX75_SPHMC</name>
<dbReference type="EMBL" id="CP013344">
    <property type="protein sequence ID" value="AMU91581.1"/>
    <property type="molecule type" value="Genomic_DNA"/>
</dbReference>
<accession>A0AAC9AX75</accession>